<dbReference type="NCBIfam" id="TIGR02786">
    <property type="entry name" value="addB_alphas"/>
    <property type="match status" value="1"/>
</dbReference>
<gene>
    <name evidence="2" type="primary">addB</name>
    <name evidence="2" type="ORF">D7D48_04210</name>
</gene>
<evidence type="ECO:0000259" key="1">
    <source>
        <dbReference type="Pfam" id="PF12705"/>
    </source>
</evidence>
<organism evidence="2 3">
    <name type="scientific">Sphingorhabdus wooponensis</name>
    <dbReference type="NCBI Taxonomy" id="940136"/>
    <lineage>
        <taxon>Bacteria</taxon>
        <taxon>Pseudomonadati</taxon>
        <taxon>Pseudomonadota</taxon>
        <taxon>Alphaproteobacteria</taxon>
        <taxon>Sphingomonadales</taxon>
        <taxon>Sphingomonadaceae</taxon>
        <taxon>Sphingorhabdus</taxon>
    </lineage>
</organism>
<dbReference type="Proteomes" id="UP000268553">
    <property type="component" value="Unassembled WGS sequence"/>
</dbReference>
<dbReference type="SUPFAM" id="SSF52980">
    <property type="entry name" value="Restriction endonuclease-like"/>
    <property type="match status" value="1"/>
</dbReference>
<evidence type="ECO:0000313" key="2">
    <source>
        <dbReference type="EMBL" id="RRQ52083.1"/>
    </source>
</evidence>
<accession>A0A426RST5</accession>
<reference evidence="2 3" key="1">
    <citation type="submission" date="2018-12" db="EMBL/GenBank/DDBJ databases">
        <authorList>
            <person name="Kim S.-J."/>
            <person name="Jung G.-Y."/>
        </authorList>
    </citation>
    <scope>NUCLEOTIDE SEQUENCE [LARGE SCALE GENOMIC DNA]</scope>
    <source>
        <strain evidence="2 3">03SU3-P</strain>
    </source>
</reference>
<comment type="caution">
    <text evidence="2">The sequence shown here is derived from an EMBL/GenBank/DDBJ whole genome shotgun (WGS) entry which is preliminary data.</text>
</comment>
<protein>
    <submittedName>
        <fullName evidence="2">Double-strand break repair protein AddB</fullName>
    </submittedName>
</protein>
<dbReference type="EMBL" id="RWJI01000001">
    <property type="protein sequence ID" value="RRQ52083.1"/>
    <property type="molecule type" value="Genomic_DNA"/>
</dbReference>
<keyword evidence="3" id="KW-1185">Reference proteome</keyword>
<dbReference type="InterPro" id="IPR014153">
    <property type="entry name" value="Ds_break_AddB"/>
</dbReference>
<dbReference type="OrthoDB" id="9780606at2"/>
<proteinExistence type="predicted"/>
<dbReference type="AlphaFoldDB" id="A0A426RST5"/>
<dbReference type="InterPro" id="IPR011604">
    <property type="entry name" value="PDDEXK-like_dom_sf"/>
</dbReference>
<dbReference type="SUPFAM" id="SSF52540">
    <property type="entry name" value="P-loop containing nucleoside triphosphate hydrolases"/>
    <property type="match status" value="1"/>
</dbReference>
<dbReference type="InterPro" id="IPR027417">
    <property type="entry name" value="P-loop_NTPase"/>
</dbReference>
<feature type="domain" description="PD-(D/E)XK endonuclease-like" evidence="1">
    <location>
        <begin position="715"/>
        <end position="919"/>
    </location>
</feature>
<sequence length="989" mass="108135">MADKGSAPRAHVFNVPLGNDLCDVTAQWILQSAGADPLAISNNILLLPNNRAIKAMTEAFVRQAAPGMLLPRMVAVGDMQMDEALGPMLDPIEMGSTIWPSIAPFERLMLLAKLVKDYQPGDAPLSPAEALRLARKLAELIDALEVDLVDFAAFADIKVEADLAGHWQDAYARLLQILPAYRAALTARQLLGPAERRNHLLAALEQRLAQNAGEAPIIAVGITTSAKAVARVLRRVALIPNGHVILPGVDIDMPDARWDNLSPPNLDNPSFGRRHNVEVHPQFHLKHLLELMGIDRSEITVLPTAKSVPEATTISEIFCLPEHSVYWQELPPERKSLPHAKWLEAEDSAQEAKAIAVRIRGALETAQKRVALITPDRELAVRVAGQLRRWGIEVDDSAGIPLLQTPPGTLALALVDAIWSRFSASSILAIAKHPLVFAGTQRLDWLDHVRQLDLALRGTATGIGLAAITRRLETARKPNEALIAWWSGVVTMLAPLENADGQSFEYVLATLRDVATALTDGGIWRGASGRELARNWEEISSSNLSTLGRIDTTGLVGTFKEIFSGAVVRPPYGGHPRVAIYGLLEARLQQADLLICSGLNEGTWPQIAQPDPWLAPAIRRHLKLPTLDRNIGLSAHDLATALGAQEVLLTRARRDRGGPTVASRFLLRIKALMGKALAVDDALLDCADALDRPAEKEPFATRPVPMPNAKQRLVSLSVTDFDQLKSDPYSFYAKRILGLPVLEKVDAEPSFAWRGSLVHDILEKWFTHDACAVDKLVARADALLAQEASDPLLRTLWQPRIAAGLRWVAEETKRLMTEQGRVVAVAEQPGTVHLKGIAVKGRVDRIDRTADGDLVIIDYKTGSPPTAKQVKAGFALQLGLIGYMAEELAIKGVSGEASHFEYWSLAKNKEAFGHIVMPTSTRTGDKKPDRNEFIAFAVEHAEAAIGKWILGDAPFTAKLHPEFALYGDYDQLMRLQEWNGRQAIIEDAA</sequence>
<name>A0A426RST5_9SPHN</name>
<evidence type="ECO:0000313" key="3">
    <source>
        <dbReference type="Proteomes" id="UP000268553"/>
    </source>
</evidence>
<dbReference type="Pfam" id="PF12705">
    <property type="entry name" value="PDDEXK_1"/>
    <property type="match status" value="1"/>
</dbReference>
<dbReference type="InterPro" id="IPR038726">
    <property type="entry name" value="PDDEXK_AddAB-type"/>
</dbReference>
<dbReference type="Gene3D" id="3.90.320.10">
    <property type="match status" value="1"/>
</dbReference>
<dbReference type="RefSeq" id="WP_125230099.1">
    <property type="nucleotide sequence ID" value="NZ_RWJI01000001.1"/>
</dbReference>
<dbReference type="InterPro" id="IPR011335">
    <property type="entry name" value="Restrct_endonuc-II-like"/>
</dbReference>